<evidence type="ECO:0000256" key="4">
    <source>
        <dbReference type="PROSITE-ProRule" id="PRU00221"/>
    </source>
</evidence>
<proteinExistence type="inferred from homology"/>
<dbReference type="InterPro" id="IPR001680">
    <property type="entry name" value="WD40_rpt"/>
</dbReference>
<evidence type="ECO:0000256" key="3">
    <source>
        <dbReference type="ARBA" id="ARBA00025740"/>
    </source>
</evidence>
<sequence>MISDDIGKRILCLSFNQTNTCLAVGSTKGFRIIRLEDSKTIIKRDEDSQSNFPGGFSLVIPVFSTPLICLVGSSSNARYPFNTVYFWDDYKTSSEAEIHFRFEVKNALVRRDRIVIILEKITYVYVLNNLQALASIETISNEKGVGAISYDKDIFVLVSLSKEPGHLRMENFYTNEVKSGQVHENPITYVAIDFIGSIGASASAQGTIIRVFDCAKLEVLYELRRGSRPAEISSIAFSPNQNYLVVTSNKSTVHAWKLEKKEKSYTSMISRYLPNYFQYSRSLGKLSLKTEIDLTCPYSNITGPKACFFTENEFFIACLDGNIHKCSIHPVSGEISIAQSLQYFGLSSVSVVERGRTWNNIE</sequence>
<keyword evidence="2" id="KW-0677">Repeat</keyword>
<protein>
    <submittedName>
        <fullName evidence="5">Uncharacterized protein</fullName>
    </submittedName>
</protein>
<keyword evidence="6" id="KW-1185">Reference proteome</keyword>
<comment type="similarity">
    <text evidence="3">Belongs to the WD repeat PROPPIN family.</text>
</comment>
<organism evidence="5 6">
    <name type="scientific">Stentor coeruleus</name>
    <dbReference type="NCBI Taxonomy" id="5963"/>
    <lineage>
        <taxon>Eukaryota</taxon>
        <taxon>Sar</taxon>
        <taxon>Alveolata</taxon>
        <taxon>Ciliophora</taxon>
        <taxon>Postciliodesmatophora</taxon>
        <taxon>Heterotrichea</taxon>
        <taxon>Heterotrichida</taxon>
        <taxon>Stentoridae</taxon>
        <taxon>Stentor</taxon>
    </lineage>
</organism>
<dbReference type="InterPro" id="IPR036322">
    <property type="entry name" value="WD40_repeat_dom_sf"/>
</dbReference>
<dbReference type="Proteomes" id="UP000187209">
    <property type="component" value="Unassembled WGS sequence"/>
</dbReference>
<dbReference type="SUPFAM" id="SSF50978">
    <property type="entry name" value="WD40 repeat-like"/>
    <property type="match status" value="1"/>
</dbReference>
<evidence type="ECO:0000313" key="6">
    <source>
        <dbReference type="Proteomes" id="UP000187209"/>
    </source>
</evidence>
<dbReference type="GO" id="GO:0005737">
    <property type="term" value="C:cytoplasm"/>
    <property type="evidence" value="ECO:0007669"/>
    <property type="project" value="UniProtKB-ARBA"/>
</dbReference>
<evidence type="ECO:0000313" key="5">
    <source>
        <dbReference type="EMBL" id="OMJ89011.1"/>
    </source>
</evidence>
<dbReference type="SMART" id="SM00320">
    <property type="entry name" value="WD40"/>
    <property type="match status" value="2"/>
</dbReference>
<dbReference type="AlphaFoldDB" id="A0A1R2CJ38"/>
<dbReference type="EMBL" id="MPUH01000136">
    <property type="protein sequence ID" value="OMJ89011.1"/>
    <property type="molecule type" value="Genomic_DNA"/>
</dbReference>
<dbReference type="PANTHER" id="PTHR11227">
    <property type="entry name" value="WD-REPEAT PROTEIN INTERACTING WITH PHOSPHOINOSIDES WIPI -RELATED"/>
    <property type="match status" value="1"/>
</dbReference>
<feature type="repeat" description="WD" evidence="4">
    <location>
        <begin position="225"/>
        <end position="266"/>
    </location>
</feature>
<name>A0A1R2CJ38_9CILI</name>
<reference evidence="5 6" key="1">
    <citation type="submission" date="2016-11" db="EMBL/GenBank/DDBJ databases">
        <title>The macronuclear genome of Stentor coeruleus: a giant cell with tiny introns.</title>
        <authorList>
            <person name="Slabodnick M."/>
            <person name="Ruby J.G."/>
            <person name="Reiff S.B."/>
            <person name="Swart E.C."/>
            <person name="Gosai S."/>
            <person name="Prabakaran S."/>
            <person name="Witkowska E."/>
            <person name="Larue G.E."/>
            <person name="Fisher S."/>
            <person name="Freeman R.M."/>
            <person name="Gunawardena J."/>
            <person name="Chu W."/>
            <person name="Stover N.A."/>
            <person name="Gregory B.D."/>
            <person name="Nowacki M."/>
            <person name="Derisi J."/>
            <person name="Roy S.W."/>
            <person name="Marshall W.F."/>
            <person name="Sood P."/>
        </authorList>
    </citation>
    <scope>NUCLEOTIDE SEQUENCE [LARGE SCALE GENOMIC DNA]</scope>
    <source>
        <strain evidence="5">WM001</strain>
    </source>
</reference>
<gene>
    <name evidence="5" type="ORF">SteCoe_8928</name>
</gene>
<dbReference type="Gene3D" id="2.130.10.10">
    <property type="entry name" value="YVTN repeat-like/Quinoprotein amine dehydrogenase"/>
    <property type="match status" value="1"/>
</dbReference>
<dbReference type="PROSITE" id="PS50082">
    <property type="entry name" value="WD_REPEATS_2"/>
    <property type="match status" value="1"/>
</dbReference>
<dbReference type="InterPro" id="IPR048720">
    <property type="entry name" value="PROPPIN"/>
</dbReference>
<dbReference type="InterPro" id="IPR015943">
    <property type="entry name" value="WD40/YVTN_repeat-like_dom_sf"/>
</dbReference>
<evidence type="ECO:0000256" key="2">
    <source>
        <dbReference type="ARBA" id="ARBA00022737"/>
    </source>
</evidence>
<comment type="caution">
    <text evidence="5">The sequence shown here is derived from an EMBL/GenBank/DDBJ whole genome shotgun (WGS) entry which is preliminary data.</text>
</comment>
<dbReference type="OrthoDB" id="1667587at2759"/>
<dbReference type="Pfam" id="PF21032">
    <property type="entry name" value="PROPPIN"/>
    <property type="match status" value="1"/>
</dbReference>
<accession>A0A1R2CJ38</accession>
<evidence type="ECO:0000256" key="1">
    <source>
        <dbReference type="ARBA" id="ARBA00022574"/>
    </source>
</evidence>
<keyword evidence="1 4" id="KW-0853">WD repeat</keyword>